<proteinExistence type="predicted"/>
<dbReference type="SUPFAM" id="SSF51126">
    <property type="entry name" value="Pectin lyase-like"/>
    <property type="match status" value="1"/>
</dbReference>
<comment type="caution">
    <text evidence="1">The sequence shown here is derived from an EMBL/GenBank/DDBJ whole genome shotgun (WGS) entry which is preliminary data.</text>
</comment>
<dbReference type="EMBL" id="LAZR01068016">
    <property type="protein sequence ID" value="KKK50449.1"/>
    <property type="molecule type" value="Genomic_DNA"/>
</dbReference>
<evidence type="ECO:0008006" key="2">
    <source>
        <dbReference type="Google" id="ProtNLM"/>
    </source>
</evidence>
<protein>
    <recommendedName>
        <fullName evidence="2">Right handed beta helix domain-containing protein</fullName>
    </recommendedName>
</protein>
<accession>A0A0F8Y8N4</accession>
<gene>
    <name evidence="1" type="ORF">LCGC14_3124900</name>
</gene>
<organism evidence="1">
    <name type="scientific">marine sediment metagenome</name>
    <dbReference type="NCBI Taxonomy" id="412755"/>
    <lineage>
        <taxon>unclassified sequences</taxon>
        <taxon>metagenomes</taxon>
        <taxon>ecological metagenomes</taxon>
    </lineage>
</organism>
<name>A0A0F8Y8N4_9ZZZZ</name>
<reference evidence="1" key="1">
    <citation type="journal article" date="2015" name="Nature">
        <title>Complex archaea that bridge the gap between prokaryotes and eukaryotes.</title>
        <authorList>
            <person name="Spang A."/>
            <person name="Saw J.H."/>
            <person name="Jorgensen S.L."/>
            <person name="Zaremba-Niedzwiedzka K."/>
            <person name="Martijn J."/>
            <person name="Lind A.E."/>
            <person name="van Eijk R."/>
            <person name="Schleper C."/>
            <person name="Guy L."/>
            <person name="Ettema T.J."/>
        </authorList>
    </citation>
    <scope>NUCLEOTIDE SEQUENCE</scope>
</reference>
<dbReference type="InterPro" id="IPR011050">
    <property type="entry name" value="Pectin_lyase_fold/virulence"/>
</dbReference>
<sequence>MGQQVRVDRELIFAPGATISGIPGQGQGRTYYVNNITGSATSDGLSWNSAASEVERAIGLSETYRQLGGGAPTVTTNDHIRNTIIVQGTGTAYALITNIPNYTNLIGLGADPRGNGSGIAQVDGAGATAMTVSSAGCRGLHMVNMQFDQSSAASVYGLDAAKLFRSIIEDCAFTNQGTSGIRIVLGGGVTMRNVTCSNDTVGLQG</sequence>
<dbReference type="AlphaFoldDB" id="A0A0F8Y8N4"/>
<evidence type="ECO:0000313" key="1">
    <source>
        <dbReference type="EMBL" id="KKK50449.1"/>
    </source>
</evidence>